<dbReference type="InterPro" id="IPR018692">
    <property type="entry name" value="DUF2189"/>
</dbReference>
<dbReference type="Proteomes" id="UP000199585">
    <property type="component" value="Unassembled WGS sequence"/>
</dbReference>
<dbReference type="AlphaFoldDB" id="A0A1H8HJD1"/>
<proteinExistence type="predicted"/>
<organism evidence="1 2">
    <name type="scientific">Loktanella fryxellensis</name>
    <dbReference type="NCBI Taxonomy" id="245187"/>
    <lineage>
        <taxon>Bacteria</taxon>
        <taxon>Pseudomonadati</taxon>
        <taxon>Pseudomonadota</taxon>
        <taxon>Alphaproteobacteria</taxon>
        <taxon>Rhodobacterales</taxon>
        <taxon>Roseobacteraceae</taxon>
        <taxon>Loktanella</taxon>
    </lineage>
</organism>
<dbReference type="EMBL" id="FOCI01000021">
    <property type="protein sequence ID" value="SEN56320.1"/>
    <property type="molecule type" value="Genomic_DNA"/>
</dbReference>
<dbReference type="Pfam" id="PF09955">
    <property type="entry name" value="DUF2189"/>
    <property type="match status" value="1"/>
</dbReference>
<dbReference type="STRING" id="245187.SAMN04488003_12127"/>
<evidence type="ECO:0000313" key="2">
    <source>
        <dbReference type="Proteomes" id="UP000199585"/>
    </source>
</evidence>
<reference evidence="1 2" key="1">
    <citation type="submission" date="2016-10" db="EMBL/GenBank/DDBJ databases">
        <authorList>
            <person name="de Groot N.N."/>
        </authorList>
    </citation>
    <scope>NUCLEOTIDE SEQUENCE [LARGE SCALE GENOMIC DNA]</scope>
    <source>
        <strain evidence="1 2">DSM 16213</strain>
    </source>
</reference>
<accession>A0A1H8HJD1</accession>
<protein>
    <submittedName>
        <fullName evidence="1">Predicted integral membrane protein</fullName>
    </submittedName>
</protein>
<gene>
    <name evidence="1" type="ORF">SAMN04488003_12127</name>
</gene>
<keyword evidence="2" id="KW-1185">Reference proteome</keyword>
<name>A0A1H8HJD1_9RHOB</name>
<dbReference type="RefSeq" id="WP_218139901.1">
    <property type="nucleotide sequence ID" value="NZ_FOCI01000021.1"/>
</dbReference>
<sequence length="157" mass="17473">MLSDHSPPDDVLSPPGNPHAADGLPLIGPLLSHPDLCARDLPWRTPLGWLRAGWDDLWRDPLNSLSYGLGVFLMSALVVWTVFVFDYRYVLWPALAGFTVVGPLIANGLYEKGRQREAGHATPLLQMVFGRPRSSPRAVFMGVLLLCLFLLWMRLPS</sequence>
<evidence type="ECO:0000313" key="1">
    <source>
        <dbReference type="EMBL" id="SEN56320.1"/>
    </source>
</evidence>